<dbReference type="EMBL" id="CM039431">
    <property type="protein sequence ID" value="KAI4335941.1"/>
    <property type="molecule type" value="Genomic_DNA"/>
</dbReference>
<gene>
    <name evidence="1" type="ORF">L6164_014535</name>
</gene>
<evidence type="ECO:0000313" key="1">
    <source>
        <dbReference type="EMBL" id="KAI4335941.1"/>
    </source>
</evidence>
<comment type="caution">
    <text evidence="1">The sequence shown here is derived from an EMBL/GenBank/DDBJ whole genome shotgun (WGS) entry which is preliminary data.</text>
</comment>
<protein>
    <submittedName>
        <fullName evidence="1">Uncharacterized protein</fullName>
    </submittedName>
</protein>
<organism evidence="1 2">
    <name type="scientific">Bauhinia variegata</name>
    <name type="common">Purple orchid tree</name>
    <name type="synonym">Phanera variegata</name>
    <dbReference type="NCBI Taxonomy" id="167791"/>
    <lineage>
        <taxon>Eukaryota</taxon>
        <taxon>Viridiplantae</taxon>
        <taxon>Streptophyta</taxon>
        <taxon>Embryophyta</taxon>
        <taxon>Tracheophyta</taxon>
        <taxon>Spermatophyta</taxon>
        <taxon>Magnoliopsida</taxon>
        <taxon>eudicotyledons</taxon>
        <taxon>Gunneridae</taxon>
        <taxon>Pentapetalae</taxon>
        <taxon>rosids</taxon>
        <taxon>fabids</taxon>
        <taxon>Fabales</taxon>
        <taxon>Fabaceae</taxon>
        <taxon>Cercidoideae</taxon>
        <taxon>Cercideae</taxon>
        <taxon>Bauhiniinae</taxon>
        <taxon>Bauhinia</taxon>
    </lineage>
</organism>
<evidence type="ECO:0000313" key="2">
    <source>
        <dbReference type="Proteomes" id="UP000828941"/>
    </source>
</evidence>
<name>A0ACB9NLA6_BAUVA</name>
<proteinExistence type="predicted"/>
<keyword evidence="2" id="KW-1185">Reference proteome</keyword>
<reference evidence="1 2" key="1">
    <citation type="journal article" date="2022" name="DNA Res.">
        <title>Chromosomal-level genome assembly of the orchid tree Bauhinia variegata (Leguminosae; Cercidoideae) supports the allotetraploid origin hypothesis of Bauhinia.</title>
        <authorList>
            <person name="Zhong Y."/>
            <person name="Chen Y."/>
            <person name="Zheng D."/>
            <person name="Pang J."/>
            <person name="Liu Y."/>
            <person name="Luo S."/>
            <person name="Meng S."/>
            <person name="Qian L."/>
            <person name="Wei D."/>
            <person name="Dai S."/>
            <person name="Zhou R."/>
        </authorList>
    </citation>
    <scope>NUCLEOTIDE SEQUENCE [LARGE SCALE GENOMIC DNA]</scope>
    <source>
        <strain evidence="1">BV-YZ2020</strain>
    </source>
</reference>
<accession>A0ACB9NLA6</accession>
<dbReference type="Proteomes" id="UP000828941">
    <property type="component" value="Chromosome 6"/>
</dbReference>
<sequence>MVNLGLKNAQQAQFDPSLNEQTNIDEKGTNRRKTGIDNFNVPSHISGFLLLLVIAFLCDTATDECRHTMSGSAIGFWSSGTGESLVFFIRFSFHSN</sequence>